<dbReference type="InterPro" id="IPR002048">
    <property type="entry name" value="EF_hand_dom"/>
</dbReference>
<dbReference type="InterPro" id="IPR011992">
    <property type="entry name" value="EF-hand-dom_pair"/>
</dbReference>
<reference evidence="3" key="1">
    <citation type="submission" date="2020-02" db="EMBL/GenBank/DDBJ databases">
        <title>Delineation of the pyrene-degrading pathway in Roseobacter clade bacteria by genomic analysis.</title>
        <authorList>
            <person name="Zhou H."/>
            <person name="Wang H."/>
        </authorList>
    </citation>
    <scope>NUCLEOTIDE SEQUENCE</scope>
    <source>
        <strain evidence="3">PrR005</strain>
    </source>
</reference>
<feature type="compositionally biased region" description="Low complexity" evidence="1">
    <location>
        <begin position="1"/>
        <end position="11"/>
    </location>
</feature>
<dbReference type="Pfam" id="PF13202">
    <property type="entry name" value="EF-hand_5"/>
    <property type="match status" value="1"/>
</dbReference>
<comment type="caution">
    <text evidence="3">The sequence shown here is derived from an EMBL/GenBank/DDBJ whole genome shotgun (WGS) entry which is preliminary data.</text>
</comment>
<protein>
    <submittedName>
        <fullName evidence="3">EF-hand domain-containing protein</fullName>
    </submittedName>
</protein>
<organism evidence="3">
    <name type="scientific">Ruegeria sp. PrR005</name>
    <dbReference type="NCBI Taxonomy" id="2706882"/>
    <lineage>
        <taxon>Bacteria</taxon>
        <taxon>Pseudomonadati</taxon>
        <taxon>Pseudomonadota</taxon>
        <taxon>Alphaproteobacteria</taxon>
        <taxon>Rhodobacterales</taxon>
        <taxon>Roseobacteraceae</taxon>
        <taxon>Ruegeria</taxon>
    </lineage>
</organism>
<evidence type="ECO:0000313" key="3">
    <source>
        <dbReference type="EMBL" id="NDW48090.1"/>
    </source>
</evidence>
<sequence length="178" mass="19054">MRGRRAGAPPAAKWPDGNRPALRSVSRCMSQGDSRMRLLVLSSAFALTATATLAQGVPGAHFIENWDMDGDGRITPAEISEKRAEIFTMFDQDENGLLDAAEYDLFDETRRADMEASGGGLKGPMAVVDKAMDRSFNDGDGNGLVSADEFAARDAEFFGMLDRDGDGAVAPADFKRGG</sequence>
<proteinExistence type="predicted"/>
<dbReference type="PROSITE" id="PS00018">
    <property type="entry name" value="EF_HAND_1"/>
    <property type="match status" value="2"/>
</dbReference>
<feature type="region of interest" description="Disordered" evidence="1">
    <location>
        <begin position="1"/>
        <end position="20"/>
    </location>
</feature>
<dbReference type="Gene3D" id="1.10.238.10">
    <property type="entry name" value="EF-hand"/>
    <property type="match status" value="1"/>
</dbReference>
<accession>A0A6B2NYD3</accession>
<name>A0A6B2NYD3_9RHOB</name>
<feature type="domain" description="EF-hand" evidence="2">
    <location>
        <begin position="67"/>
        <end position="79"/>
    </location>
</feature>
<dbReference type="AlphaFoldDB" id="A0A6B2NYD3"/>
<dbReference type="SUPFAM" id="SSF47473">
    <property type="entry name" value="EF-hand"/>
    <property type="match status" value="1"/>
</dbReference>
<evidence type="ECO:0000259" key="2">
    <source>
        <dbReference type="Pfam" id="PF13202"/>
    </source>
</evidence>
<dbReference type="InterPro" id="IPR018247">
    <property type="entry name" value="EF_Hand_1_Ca_BS"/>
</dbReference>
<evidence type="ECO:0000256" key="1">
    <source>
        <dbReference type="SAM" id="MobiDB-lite"/>
    </source>
</evidence>
<dbReference type="GO" id="GO:0005509">
    <property type="term" value="F:calcium ion binding"/>
    <property type="evidence" value="ECO:0007669"/>
    <property type="project" value="InterPro"/>
</dbReference>
<gene>
    <name evidence="3" type="ORF">G0P99_24340</name>
</gene>
<dbReference type="EMBL" id="JAAGOX010000057">
    <property type="protein sequence ID" value="NDW48090.1"/>
    <property type="molecule type" value="Genomic_DNA"/>
</dbReference>